<gene>
    <name evidence="1" type="ORF">F4821DRAFT_258309</name>
</gene>
<proteinExistence type="predicted"/>
<keyword evidence="2" id="KW-1185">Reference proteome</keyword>
<organism evidence="1 2">
    <name type="scientific">Hypoxylon rubiginosum</name>
    <dbReference type="NCBI Taxonomy" id="110542"/>
    <lineage>
        <taxon>Eukaryota</taxon>
        <taxon>Fungi</taxon>
        <taxon>Dikarya</taxon>
        <taxon>Ascomycota</taxon>
        <taxon>Pezizomycotina</taxon>
        <taxon>Sordariomycetes</taxon>
        <taxon>Xylariomycetidae</taxon>
        <taxon>Xylariales</taxon>
        <taxon>Hypoxylaceae</taxon>
        <taxon>Hypoxylon</taxon>
    </lineage>
</organism>
<accession>A0ACC0D6H0</accession>
<dbReference type="EMBL" id="MU394303">
    <property type="protein sequence ID" value="KAI6088137.1"/>
    <property type="molecule type" value="Genomic_DNA"/>
</dbReference>
<reference evidence="1 2" key="1">
    <citation type="journal article" date="2022" name="New Phytol.">
        <title>Ecological generalism drives hyperdiversity of secondary metabolite gene clusters in xylarialean endophytes.</title>
        <authorList>
            <person name="Franco M.E.E."/>
            <person name="Wisecaver J.H."/>
            <person name="Arnold A.E."/>
            <person name="Ju Y.M."/>
            <person name="Slot J.C."/>
            <person name="Ahrendt S."/>
            <person name="Moore L.P."/>
            <person name="Eastman K.E."/>
            <person name="Scott K."/>
            <person name="Konkel Z."/>
            <person name="Mondo S.J."/>
            <person name="Kuo A."/>
            <person name="Hayes R.D."/>
            <person name="Haridas S."/>
            <person name="Andreopoulos B."/>
            <person name="Riley R."/>
            <person name="LaButti K."/>
            <person name="Pangilinan J."/>
            <person name="Lipzen A."/>
            <person name="Amirebrahimi M."/>
            <person name="Yan J."/>
            <person name="Adam C."/>
            <person name="Keymanesh K."/>
            <person name="Ng V."/>
            <person name="Louie K."/>
            <person name="Northen T."/>
            <person name="Drula E."/>
            <person name="Henrissat B."/>
            <person name="Hsieh H.M."/>
            <person name="Youens-Clark K."/>
            <person name="Lutzoni F."/>
            <person name="Miadlikowska J."/>
            <person name="Eastwood D.C."/>
            <person name="Hamelin R.C."/>
            <person name="Grigoriev I.V."/>
            <person name="U'Ren J.M."/>
        </authorList>
    </citation>
    <scope>NUCLEOTIDE SEQUENCE [LARGE SCALE GENOMIC DNA]</scope>
    <source>
        <strain evidence="1 2">ER1909</strain>
    </source>
</reference>
<sequence>MSSKEQQPQLQESQQVHRKLVKGRLRPPSKPASCKSYTVSPASINEVIVRSPVDREAIRAPIEVSSGAVAQPFVDPAVLEHRRRIGGPT</sequence>
<name>A0ACC0D6H0_9PEZI</name>
<evidence type="ECO:0000313" key="1">
    <source>
        <dbReference type="EMBL" id="KAI6088137.1"/>
    </source>
</evidence>
<evidence type="ECO:0000313" key="2">
    <source>
        <dbReference type="Proteomes" id="UP001497680"/>
    </source>
</evidence>
<protein>
    <submittedName>
        <fullName evidence="1">Uncharacterized protein</fullName>
    </submittedName>
</protein>
<comment type="caution">
    <text evidence="1">The sequence shown here is derived from an EMBL/GenBank/DDBJ whole genome shotgun (WGS) entry which is preliminary data.</text>
</comment>
<dbReference type="Proteomes" id="UP001497680">
    <property type="component" value="Unassembled WGS sequence"/>
</dbReference>